<name>A0A561CMI8_9BACI</name>
<dbReference type="AlphaFoldDB" id="A0A561CMI8"/>
<dbReference type="InterPro" id="IPR010310">
    <property type="entry name" value="T7SS_ESAT-6-like"/>
</dbReference>
<proteinExistence type="predicted"/>
<dbReference type="InterPro" id="IPR036689">
    <property type="entry name" value="ESAT-6-like_sf"/>
</dbReference>
<dbReference type="SUPFAM" id="SSF140453">
    <property type="entry name" value="EsxAB dimer-like"/>
    <property type="match status" value="1"/>
</dbReference>
<dbReference type="Proteomes" id="UP000319671">
    <property type="component" value="Unassembled WGS sequence"/>
</dbReference>
<dbReference type="EMBL" id="VIVN01000017">
    <property type="protein sequence ID" value="TWD92479.1"/>
    <property type="molecule type" value="Genomic_DNA"/>
</dbReference>
<dbReference type="Gene3D" id="1.10.287.1060">
    <property type="entry name" value="ESAT-6-like"/>
    <property type="match status" value="1"/>
</dbReference>
<dbReference type="Pfam" id="PF06013">
    <property type="entry name" value="WXG100"/>
    <property type="match status" value="1"/>
</dbReference>
<organism evidence="1 2">
    <name type="scientific">Neobacillus bataviensis</name>
    <dbReference type="NCBI Taxonomy" id="220685"/>
    <lineage>
        <taxon>Bacteria</taxon>
        <taxon>Bacillati</taxon>
        <taxon>Bacillota</taxon>
        <taxon>Bacilli</taxon>
        <taxon>Bacillales</taxon>
        <taxon>Bacillaceae</taxon>
        <taxon>Neobacillus</taxon>
    </lineage>
</organism>
<reference evidence="1 2" key="1">
    <citation type="submission" date="2019-06" db="EMBL/GenBank/DDBJ databases">
        <title>Sorghum-associated microbial communities from plants grown in Nebraska, USA.</title>
        <authorList>
            <person name="Schachtman D."/>
        </authorList>
    </citation>
    <scope>NUCLEOTIDE SEQUENCE [LARGE SCALE GENOMIC DNA]</scope>
    <source>
        <strain evidence="1 2">2482</strain>
    </source>
</reference>
<keyword evidence="2" id="KW-1185">Reference proteome</keyword>
<sequence length="100" mass="11436">MGNVRIDGNQVNEAKAAARVLEQSIEKTYDQCEQLISYLHAAEWSGKSRDAFLTYLEIIQKYHHDMKSAVAKQTKALNNLEGYFDDFLQDPSVREVRDLG</sequence>
<protein>
    <submittedName>
        <fullName evidence="1">Type VII secretion system (Wss) protein ESAT-6</fullName>
    </submittedName>
</protein>
<dbReference type="RefSeq" id="WP_144567763.1">
    <property type="nucleotide sequence ID" value="NZ_VIVN01000017.1"/>
</dbReference>
<evidence type="ECO:0000313" key="2">
    <source>
        <dbReference type="Proteomes" id="UP000319671"/>
    </source>
</evidence>
<gene>
    <name evidence="1" type="ORF">FB550_11732</name>
</gene>
<comment type="caution">
    <text evidence="1">The sequence shown here is derived from an EMBL/GenBank/DDBJ whole genome shotgun (WGS) entry which is preliminary data.</text>
</comment>
<accession>A0A561CMI8</accession>
<evidence type="ECO:0000313" key="1">
    <source>
        <dbReference type="EMBL" id="TWD92479.1"/>
    </source>
</evidence>